<dbReference type="RefSeq" id="WP_177657909.1">
    <property type="nucleotide sequence ID" value="NZ_JADCKB010000008.1"/>
</dbReference>
<dbReference type="InterPro" id="IPR018755">
    <property type="entry name" value="Phage_Mu_Gp48"/>
</dbReference>
<evidence type="ECO:0000313" key="3">
    <source>
        <dbReference type="Proteomes" id="UP000806542"/>
    </source>
</evidence>
<keyword evidence="1" id="KW-0175">Coiled coil</keyword>
<organism evidence="2 3">
    <name type="scientific">Ructibacterium gallinarum</name>
    <dbReference type="NCBI Taxonomy" id="2779355"/>
    <lineage>
        <taxon>Bacteria</taxon>
        <taxon>Bacillati</taxon>
        <taxon>Bacillota</taxon>
        <taxon>Clostridia</taxon>
        <taxon>Eubacteriales</taxon>
        <taxon>Oscillospiraceae</taxon>
        <taxon>Ructibacterium</taxon>
    </lineage>
</organism>
<comment type="caution">
    <text evidence="2">The sequence shown here is derived from an EMBL/GenBank/DDBJ whole genome shotgun (WGS) entry which is preliminary data.</text>
</comment>
<protein>
    <submittedName>
        <fullName evidence="2">DUF2313 domain-containing protein</fullName>
    </submittedName>
</protein>
<dbReference type="Proteomes" id="UP000806542">
    <property type="component" value="Unassembled WGS sequence"/>
</dbReference>
<evidence type="ECO:0000256" key="1">
    <source>
        <dbReference type="SAM" id="Coils"/>
    </source>
</evidence>
<evidence type="ECO:0000313" key="2">
    <source>
        <dbReference type="EMBL" id="MBE5039806.1"/>
    </source>
</evidence>
<keyword evidence="3" id="KW-1185">Reference proteome</keyword>
<feature type="coiled-coil region" evidence="1">
    <location>
        <begin position="12"/>
        <end position="39"/>
    </location>
</feature>
<dbReference type="EMBL" id="JADCKB010000008">
    <property type="protein sequence ID" value="MBE5039806.1"/>
    <property type="molecule type" value="Genomic_DNA"/>
</dbReference>
<proteinExistence type="predicted"/>
<accession>A0A9D5R7Z5</accession>
<gene>
    <name evidence="2" type="ORF">INF28_04930</name>
</gene>
<sequence length="213" mass="24553">MKNKLPAYYRKSKVMQELMQSLELEMERLRSAVQLTGNQFFVLLADKNLSEHEEDVGLNPDLSTDFESRRSRVLSRLRGTGTVTKTMIKNVAASFVNGEIEITEYPSQYLFSVAFTSKQGIPYNLADIQNMIEEIKPAHLAVEYIFTYRLWQDVKNELANWSEVQTYSWEGLLTFQVKNNINIIDGVPYYCPDDNGNSVVVWNESKAYARRNA</sequence>
<dbReference type="Pfam" id="PF10076">
    <property type="entry name" value="Phage_Mu_Gp48"/>
    <property type="match status" value="1"/>
</dbReference>
<name>A0A9D5R7Z5_9FIRM</name>
<reference evidence="2" key="1">
    <citation type="submission" date="2020-10" db="EMBL/GenBank/DDBJ databases">
        <title>ChiBAC.</title>
        <authorList>
            <person name="Zenner C."/>
            <person name="Hitch T.C.A."/>
            <person name="Clavel T."/>
        </authorList>
    </citation>
    <scope>NUCLEOTIDE SEQUENCE</scope>
    <source>
        <strain evidence="2">DSM 107454</strain>
    </source>
</reference>
<dbReference type="AlphaFoldDB" id="A0A9D5R7Z5"/>